<evidence type="ECO:0000256" key="7">
    <source>
        <dbReference type="RuleBase" id="RU000461"/>
    </source>
</evidence>
<sequence length="523" mass="59300">MDSSLQDRARKLHLPFQQCLSGSPVVLAILVLIFACTLITRNKKRTLNRRLPPGPRPWPIIGNLLQTGSVPHFGMRTLTRRYGPIVYLKLGSVEAVVTDDPKFVMEFLKKQDHVFASRPRNICSEHFTFDGQDIAFSPYGEHWRMMRRLCLFELLTPKRIEYFKHGRSQEMQCMLRELLLAAEKREVVNLRDTFGALSSNILSRMILGKRHFGPGDAGPDQAAEHKALIYDAFAIVNSFDIGDYIPLLRPLDLHGHERAIRKIMSRVNTIYDSIILEHCQRKAMRTSDVHANFVDQLLSLPGQNGEESLKLTTVKAILIDMVAAGTDTSSITSEWTMAELLKHPDQMEKVRREIDEVVGRDRLVEETDLLNLKQLRATVKEIFRLHPVGAFLIPHVSLRDTEVAGYYIPKGTRVLINTYSLGRNPNVWDHPNEFKPARFLDDEVVELSDRKMRIVPFGAGRRGCPGATLGTMVVLLGLARLIQAFDWTPAVSPLSLKEAHGLMVLEEPMKAFACPRLAPHFYA</sequence>
<comment type="cofactor">
    <cofactor evidence="6">
        <name>heme</name>
        <dbReference type="ChEBI" id="CHEBI:30413"/>
    </cofactor>
</comment>
<evidence type="ECO:0008006" key="11">
    <source>
        <dbReference type="Google" id="ProtNLM"/>
    </source>
</evidence>
<dbReference type="AlphaFoldDB" id="A0A8T2RJG9"/>
<dbReference type="Proteomes" id="UP000825935">
    <property type="component" value="Chromosome 26"/>
</dbReference>
<keyword evidence="10" id="KW-1185">Reference proteome</keyword>
<name>A0A8T2RJG9_CERRI</name>
<dbReference type="InterPro" id="IPR017972">
    <property type="entry name" value="Cyt_P450_CS"/>
</dbReference>
<evidence type="ECO:0000313" key="10">
    <source>
        <dbReference type="Proteomes" id="UP000825935"/>
    </source>
</evidence>
<feature type="binding site" description="axial binding residue" evidence="6">
    <location>
        <position position="464"/>
    </location>
    <ligand>
        <name>heme</name>
        <dbReference type="ChEBI" id="CHEBI:30413"/>
    </ligand>
    <ligandPart>
        <name>Fe</name>
        <dbReference type="ChEBI" id="CHEBI:18248"/>
    </ligandPart>
</feature>
<reference evidence="9" key="1">
    <citation type="submission" date="2021-08" db="EMBL/GenBank/DDBJ databases">
        <title>WGS assembly of Ceratopteris richardii.</title>
        <authorList>
            <person name="Marchant D.B."/>
            <person name="Chen G."/>
            <person name="Jenkins J."/>
            <person name="Shu S."/>
            <person name="Leebens-Mack J."/>
            <person name="Grimwood J."/>
            <person name="Schmutz J."/>
            <person name="Soltis P."/>
            <person name="Soltis D."/>
            <person name="Chen Z.-H."/>
        </authorList>
    </citation>
    <scope>NUCLEOTIDE SEQUENCE</scope>
    <source>
        <strain evidence="9">Whitten #5841</strain>
        <tissue evidence="9">Leaf</tissue>
    </source>
</reference>
<dbReference type="GO" id="GO:0016705">
    <property type="term" value="F:oxidoreductase activity, acting on paired donors, with incorporation or reduction of molecular oxygen"/>
    <property type="evidence" value="ECO:0007669"/>
    <property type="project" value="InterPro"/>
</dbReference>
<keyword evidence="3 6" id="KW-0479">Metal-binding</keyword>
<dbReference type="OMA" id="DFNDPDC"/>
<keyword evidence="8" id="KW-1133">Transmembrane helix</keyword>
<keyword evidence="8" id="KW-0812">Transmembrane</keyword>
<feature type="transmembrane region" description="Helical" evidence="8">
    <location>
        <begin position="20"/>
        <end position="40"/>
    </location>
</feature>
<dbReference type="EMBL" id="CM035431">
    <property type="protein sequence ID" value="KAH7296549.1"/>
    <property type="molecule type" value="Genomic_DNA"/>
</dbReference>
<dbReference type="PANTHER" id="PTHR47944:SF16">
    <property type="entry name" value="CYTOCHROME P450 FAMILY 1 SUBFAMILY A POLYPEPTIDE 1"/>
    <property type="match status" value="1"/>
</dbReference>
<evidence type="ECO:0000256" key="3">
    <source>
        <dbReference type="ARBA" id="ARBA00022723"/>
    </source>
</evidence>
<gene>
    <name evidence="9" type="ORF">KP509_26G027400</name>
</gene>
<organism evidence="9 10">
    <name type="scientific">Ceratopteris richardii</name>
    <name type="common">Triangle waterfern</name>
    <dbReference type="NCBI Taxonomy" id="49495"/>
    <lineage>
        <taxon>Eukaryota</taxon>
        <taxon>Viridiplantae</taxon>
        <taxon>Streptophyta</taxon>
        <taxon>Embryophyta</taxon>
        <taxon>Tracheophyta</taxon>
        <taxon>Polypodiopsida</taxon>
        <taxon>Polypodiidae</taxon>
        <taxon>Polypodiales</taxon>
        <taxon>Pteridineae</taxon>
        <taxon>Pteridaceae</taxon>
        <taxon>Parkerioideae</taxon>
        <taxon>Ceratopteris</taxon>
    </lineage>
</organism>
<accession>A0A8T2RJG9</accession>
<dbReference type="InterPro" id="IPR001128">
    <property type="entry name" value="Cyt_P450"/>
</dbReference>
<protein>
    <recommendedName>
        <fullName evidence="11">Cytochrome P450</fullName>
    </recommendedName>
</protein>
<dbReference type="PANTHER" id="PTHR47944">
    <property type="entry name" value="CYTOCHROME P450 98A9"/>
    <property type="match status" value="1"/>
</dbReference>
<evidence type="ECO:0000256" key="4">
    <source>
        <dbReference type="ARBA" id="ARBA00023002"/>
    </source>
</evidence>
<evidence type="ECO:0000256" key="2">
    <source>
        <dbReference type="ARBA" id="ARBA00022617"/>
    </source>
</evidence>
<dbReference type="PRINTS" id="PR00463">
    <property type="entry name" value="EP450I"/>
</dbReference>
<keyword evidence="5 6" id="KW-0408">Iron</keyword>
<keyword evidence="2 6" id="KW-0349">Heme</keyword>
<dbReference type="GO" id="GO:0005506">
    <property type="term" value="F:iron ion binding"/>
    <property type="evidence" value="ECO:0007669"/>
    <property type="project" value="InterPro"/>
</dbReference>
<proteinExistence type="inferred from homology"/>
<keyword evidence="4 7" id="KW-0560">Oxidoreductase</keyword>
<evidence type="ECO:0000256" key="8">
    <source>
        <dbReference type="SAM" id="Phobius"/>
    </source>
</evidence>
<dbReference type="OrthoDB" id="2789670at2759"/>
<dbReference type="SUPFAM" id="SSF48264">
    <property type="entry name" value="Cytochrome P450"/>
    <property type="match status" value="1"/>
</dbReference>
<evidence type="ECO:0000256" key="6">
    <source>
        <dbReference type="PIRSR" id="PIRSR602401-1"/>
    </source>
</evidence>
<dbReference type="GO" id="GO:0004497">
    <property type="term" value="F:monooxygenase activity"/>
    <property type="evidence" value="ECO:0007669"/>
    <property type="project" value="UniProtKB-KW"/>
</dbReference>
<comment type="similarity">
    <text evidence="1 7">Belongs to the cytochrome P450 family.</text>
</comment>
<comment type="caution">
    <text evidence="9">The sequence shown here is derived from an EMBL/GenBank/DDBJ whole genome shotgun (WGS) entry which is preliminary data.</text>
</comment>
<keyword evidence="8" id="KW-0472">Membrane</keyword>
<dbReference type="PROSITE" id="PS00086">
    <property type="entry name" value="CYTOCHROME_P450"/>
    <property type="match status" value="1"/>
</dbReference>
<evidence type="ECO:0000256" key="5">
    <source>
        <dbReference type="ARBA" id="ARBA00023004"/>
    </source>
</evidence>
<dbReference type="Pfam" id="PF00067">
    <property type="entry name" value="p450"/>
    <property type="match status" value="1"/>
</dbReference>
<dbReference type="CDD" id="cd20618">
    <property type="entry name" value="CYP71_clan"/>
    <property type="match status" value="1"/>
</dbReference>
<dbReference type="InterPro" id="IPR002401">
    <property type="entry name" value="Cyt_P450_E_grp-I"/>
</dbReference>
<dbReference type="GO" id="GO:0020037">
    <property type="term" value="F:heme binding"/>
    <property type="evidence" value="ECO:0007669"/>
    <property type="project" value="InterPro"/>
</dbReference>
<keyword evidence="7" id="KW-0503">Monooxygenase</keyword>
<evidence type="ECO:0000313" key="9">
    <source>
        <dbReference type="EMBL" id="KAH7296549.1"/>
    </source>
</evidence>
<dbReference type="InterPro" id="IPR036396">
    <property type="entry name" value="Cyt_P450_sf"/>
</dbReference>
<dbReference type="PRINTS" id="PR00385">
    <property type="entry name" value="P450"/>
</dbReference>
<dbReference type="Gene3D" id="1.10.630.10">
    <property type="entry name" value="Cytochrome P450"/>
    <property type="match status" value="1"/>
</dbReference>
<evidence type="ECO:0000256" key="1">
    <source>
        <dbReference type="ARBA" id="ARBA00010617"/>
    </source>
</evidence>